<dbReference type="EMBL" id="JAZGSY010000200">
    <property type="protein sequence ID" value="KAL1838667.1"/>
    <property type="molecule type" value="Genomic_DNA"/>
</dbReference>
<comment type="caution">
    <text evidence="2">The sequence shown here is derived from an EMBL/GenBank/DDBJ whole genome shotgun (WGS) entry which is preliminary data.</text>
</comment>
<dbReference type="Proteomes" id="UP001583172">
    <property type="component" value="Unassembled WGS sequence"/>
</dbReference>
<dbReference type="SUPFAM" id="SSF75304">
    <property type="entry name" value="Amidase signature (AS) enzymes"/>
    <property type="match status" value="1"/>
</dbReference>
<gene>
    <name evidence="2" type="ORF">VTJ49DRAFT_2419</name>
</gene>
<proteinExistence type="predicted"/>
<evidence type="ECO:0000313" key="2">
    <source>
        <dbReference type="EMBL" id="KAL1838667.1"/>
    </source>
</evidence>
<evidence type="ECO:0000259" key="1">
    <source>
        <dbReference type="Pfam" id="PF01425"/>
    </source>
</evidence>
<dbReference type="InterPro" id="IPR000120">
    <property type="entry name" value="Amidase"/>
</dbReference>
<dbReference type="InterPro" id="IPR023631">
    <property type="entry name" value="Amidase_dom"/>
</dbReference>
<dbReference type="Pfam" id="PF01425">
    <property type="entry name" value="Amidase"/>
    <property type="match status" value="1"/>
</dbReference>
<sequence length="633" mass="68790">MASKNKRFVNHPGCRKAPKEALEYRHEEDKNPPLNGWPLVIASAIVPRIPGLYKLLWNNAKFGQVRSAPGLQGVAPRFQPNVIPLAEHPGSVSMIPFGPEFYSQQPADLAGRFYSAADYHALYRSGKVTPLQVVEAVFRSLGDKSSDHRHGTAWIGFDSQHRERVIAAAVLSTERWAQGKPLGIMDGVPFGVKADVDVHLYVSTMGMRVDMSKEYFKKHAEGTCWPVAKLVEAGGIFVGKMNQHEIGMDTTGCNVQPSTGTPINWYNESYYPGGSSSGAGSALCGGVVPIAIGTDAGGSCRIPASFCGVYGLKPTHNRLCDRASSVCVVGPMAATAADLTIAYRIAAQPNPGDPAQNVLAVSTPPEPPSDPANPPPRYIGICREWIEAADPEVRAIFDASLDDLVQRCGYTRVTIHLPYLREAQLAHSAICLTEAVVEAEDRAGSGGVAGVLSKALDMLNAANRMLVGTGAQTPARDYIRYAQLRQVVMAHLGFLFKEHPGLIILTPTTPMAGWPRAEGDQRYGCFDGNRCLRNMTYAWLANMSGCPAVSMPAGYVEPKQGEGMLPVGLMALGEWGEEEQLLSFAREREEYLNHYYPGGRRRPEKWADVIKLAEEREKNGREEAEGVQDASED</sequence>
<protein>
    <recommendedName>
        <fullName evidence="1">Amidase domain-containing protein</fullName>
    </recommendedName>
</protein>
<dbReference type="PANTHER" id="PTHR11895:SF67">
    <property type="entry name" value="AMIDASE DOMAIN-CONTAINING PROTEIN"/>
    <property type="match status" value="1"/>
</dbReference>
<evidence type="ECO:0000313" key="3">
    <source>
        <dbReference type="Proteomes" id="UP001583172"/>
    </source>
</evidence>
<dbReference type="PANTHER" id="PTHR11895">
    <property type="entry name" value="TRANSAMIDASE"/>
    <property type="match status" value="1"/>
</dbReference>
<dbReference type="Gene3D" id="3.90.1300.10">
    <property type="entry name" value="Amidase signature (AS) domain"/>
    <property type="match status" value="1"/>
</dbReference>
<dbReference type="InterPro" id="IPR036928">
    <property type="entry name" value="AS_sf"/>
</dbReference>
<feature type="domain" description="Amidase" evidence="1">
    <location>
        <begin position="166"/>
        <end position="582"/>
    </location>
</feature>
<accession>A0ABR3VAT2</accession>
<organism evidence="2 3">
    <name type="scientific">Humicola insolens</name>
    <name type="common">Soft-rot fungus</name>
    <dbReference type="NCBI Taxonomy" id="85995"/>
    <lineage>
        <taxon>Eukaryota</taxon>
        <taxon>Fungi</taxon>
        <taxon>Dikarya</taxon>
        <taxon>Ascomycota</taxon>
        <taxon>Pezizomycotina</taxon>
        <taxon>Sordariomycetes</taxon>
        <taxon>Sordariomycetidae</taxon>
        <taxon>Sordariales</taxon>
        <taxon>Chaetomiaceae</taxon>
        <taxon>Mycothermus</taxon>
    </lineage>
</organism>
<name>A0ABR3VAT2_HUMIN</name>
<keyword evidence="3" id="KW-1185">Reference proteome</keyword>
<reference evidence="2 3" key="1">
    <citation type="journal article" date="2024" name="Commun. Biol.">
        <title>Comparative genomic analysis of thermophilic fungi reveals convergent evolutionary adaptations and gene losses.</title>
        <authorList>
            <person name="Steindorff A.S."/>
            <person name="Aguilar-Pontes M.V."/>
            <person name="Robinson A.J."/>
            <person name="Andreopoulos B."/>
            <person name="LaButti K."/>
            <person name="Kuo A."/>
            <person name="Mondo S."/>
            <person name="Riley R."/>
            <person name="Otillar R."/>
            <person name="Haridas S."/>
            <person name="Lipzen A."/>
            <person name="Grimwood J."/>
            <person name="Schmutz J."/>
            <person name="Clum A."/>
            <person name="Reid I.D."/>
            <person name="Moisan M.C."/>
            <person name="Butler G."/>
            <person name="Nguyen T.T.M."/>
            <person name="Dewar K."/>
            <person name="Conant G."/>
            <person name="Drula E."/>
            <person name="Henrissat B."/>
            <person name="Hansel C."/>
            <person name="Singer S."/>
            <person name="Hutchinson M.I."/>
            <person name="de Vries R.P."/>
            <person name="Natvig D.O."/>
            <person name="Powell A.J."/>
            <person name="Tsang A."/>
            <person name="Grigoriev I.V."/>
        </authorList>
    </citation>
    <scope>NUCLEOTIDE SEQUENCE [LARGE SCALE GENOMIC DNA]</scope>
    <source>
        <strain evidence="2 3">CBS 620.91</strain>
    </source>
</reference>